<feature type="transmembrane region" description="Helical" evidence="6">
    <location>
        <begin position="6"/>
        <end position="22"/>
    </location>
</feature>
<evidence type="ECO:0000313" key="9">
    <source>
        <dbReference type="Proteomes" id="UP000515860"/>
    </source>
</evidence>
<feature type="transmembrane region" description="Helical" evidence="6">
    <location>
        <begin position="169"/>
        <end position="191"/>
    </location>
</feature>
<dbReference type="AlphaFoldDB" id="A0A7G9GDS9"/>
<feature type="transmembrane region" description="Helical" evidence="6">
    <location>
        <begin position="390"/>
        <end position="409"/>
    </location>
</feature>
<feature type="transmembrane region" description="Helical" evidence="6">
    <location>
        <begin position="123"/>
        <end position="148"/>
    </location>
</feature>
<dbReference type="GO" id="GO:0022857">
    <property type="term" value="F:transmembrane transporter activity"/>
    <property type="evidence" value="ECO:0007669"/>
    <property type="project" value="TreeGrafter"/>
</dbReference>
<proteinExistence type="predicted"/>
<feature type="transmembrane region" description="Helical" evidence="6">
    <location>
        <begin position="264"/>
        <end position="283"/>
    </location>
</feature>
<name>A0A7G9GDS9_9FIRM</name>
<dbReference type="KEGG" id="whj:H9Q79_01265"/>
<dbReference type="RefSeq" id="WP_249329045.1">
    <property type="nucleotide sequence ID" value="NZ_CP060635.1"/>
</dbReference>
<evidence type="ECO:0000256" key="5">
    <source>
        <dbReference type="ARBA" id="ARBA00023136"/>
    </source>
</evidence>
<feature type="transmembrane region" description="Helical" evidence="6">
    <location>
        <begin position="289"/>
        <end position="308"/>
    </location>
</feature>
<dbReference type="Proteomes" id="UP000515860">
    <property type="component" value="Chromosome"/>
</dbReference>
<feature type="transmembrane region" description="Helical" evidence="6">
    <location>
        <begin position="84"/>
        <end position="103"/>
    </location>
</feature>
<keyword evidence="3 6" id="KW-0812">Transmembrane</keyword>
<keyword evidence="9" id="KW-1185">Reference proteome</keyword>
<dbReference type="InterPro" id="IPR004680">
    <property type="entry name" value="Cit_transptr-like_dom"/>
</dbReference>
<protein>
    <recommendedName>
        <fullName evidence="7">Citrate transporter-like domain-containing protein</fullName>
    </recommendedName>
</protein>
<dbReference type="EMBL" id="CP060635">
    <property type="protein sequence ID" value="QNM08961.1"/>
    <property type="molecule type" value="Genomic_DNA"/>
</dbReference>
<evidence type="ECO:0000256" key="6">
    <source>
        <dbReference type="SAM" id="Phobius"/>
    </source>
</evidence>
<comment type="subcellular location">
    <subcellularLocation>
        <location evidence="1">Membrane</location>
        <topology evidence="1">Multi-pass membrane protein</topology>
    </subcellularLocation>
</comment>
<dbReference type="Pfam" id="PF03600">
    <property type="entry name" value="CitMHS"/>
    <property type="match status" value="1"/>
</dbReference>
<keyword evidence="2" id="KW-0813">Transport</keyword>
<feature type="transmembrane region" description="Helical" evidence="6">
    <location>
        <begin position="455"/>
        <end position="477"/>
    </location>
</feature>
<feature type="transmembrane region" description="Helical" evidence="6">
    <location>
        <begin position="359"/>
        <end position="383"/>
    </location>
</feature>
<evidence type="ECO:0000256" key="2">
    <source>
        <dbReference type="ARBA" id="ARBA00022448"/>
    </source>
</evidence>
<feature type="transmembrane region" description="Helical" evidence="6">
    <location>
        <begin position="211"/>
        <end position="237"/>
    </location>
</feature>
<sequence length="478" mass="51576">MSKKYYVNSAIVVLLMVLFRFIPPCGSMTALGMTILGIFLGALWGWITCDMIWPSVLALVMLGFSGYTENVAEALTNTISNGTIQLILWLLVFSALLTTTGISKWVVMKLVNSRLCKGHPWRLSIIICLAVWICAAFGAGFAAILICWQFIYTICAQVGYTKEDKWPKMMICAIIFFNALGALALPFQGGVVANFGFLAKASNSTYVSYNYVQYLGFSVVFCAVTMVLYLLFCRFILRPDMSRLMSTIDVGEAEKLDTRQKISIGALIALMALTILPSCLPQGPVKMFMSRLGTTACVLLIVAFVTFLRGKDGKPYFTFKELANNGVMWPLLFMVATATMMGGALSAPDSGFTATITGMFAPVLSNASPFACAAVIALATLLLTNLINNTVASAIMIPVMYPFAVQLGINPLMMTAVICFCANCGLLLPCASPAGAMLHGNKEWIGTKDVEKHSLLGILALALAAVFVGIPLGAVIFH</sequence>
<accession>A0A7G9GDS9</accession>
<evidence type="ECO:0000256" key="4">
    <source>
        <dbReference type="ARBA" id="ARBA00022989"/>
    </source>
</evidence>
<evidence type="ECO:0000256" key="3">
    <source>
        <dbReference type="ARBA" id="ARBA00022692"/>
    </source>
</evidence>
<keyword evidence="4 6" id="KW-1133">Transmembrane helix</keyword>
<organism evidence="8 9">
    <name type="scientific">Wansuia hejianensis</name>
    <dbReference type="NCBI Taxonomy" id="2763667"/>
    <lineage>
        <taxon>Bacteria</taxon>
        <taxon>Bacillati</taxon>
        <taxon>Bacillota</taxon>
        <taxon>Clostridia</taxon>
        <taxon>Lachnospirales</taxon>
        <taxon>Lachnospiraceae</taxon>
        <taxon>Wansuia</taxon>
    </lineage>
</organism>
<dbReference type="PANTHER" id="PTHR10283:SF125">
    <property type="entry name" value="MG(2+)_CITRATE COMPLEX SECONDARY TRANSPORTER"/>
    <property type="match status" value="1"/>
</dbReference>
<evidence type="ECO:0000259" key="7">
    <source>
        <dbReference type="Pfam" id="PF03600"/>
    </source>
</evidence>
<feature type="transmembrane region" description="Helical" evidence="6">
    <location>
        <begin position="415"/>
        <end position="434"/>
    </location>
</feature>
<feature type="transmembrane region" description="Helical" evidence="6">
    <location>
        <begin position="29"/>
        <end position="47"/>
    </location>
</feature>
<evidence type="ECO:0000313" key="8">
    <source>
        <dbReference type="EMBL" id="QNM08961.1"/>
    </source>
</evidence>
<feature type="transmembrane region" description="Helical" evidence="6">
    <location>
        <begin position="329"/>
        <end position="347"/>
    </location>
</feature>
<dbReference type="GO" id="GO:0005886">
    <property type="term" value="C:plasma membrane"/>
    <property type="evidence" value="ECO:0007669"/>
    <property type="project" value="TreeGrafter"/>
</dbReference>
<evidence type="ECO:0000256" key="1">
    <source>
        <dbReference type="ARBA" id="ARBA00004141"/>
    </source>
</evidence>
<feature type="domain" description="Citrate transporter-like" evidence="7">
    <location>
        <begin position="44"/>
        <end position="389"/>
    </location>
</feature>
<keyword evidence="5 6" id="KW-0472">Membrane</keyword>
<dbReference type="PANTHER" id="PTHR10283">
    <property type="entry name" value="SOLUTE CARRIER FAMILY 13 MEMBER"/>
    <property type="match status" value="1"/>
</dbReference>
<gene>
    <name evidence="8" type="ORF">H9Q79_01265</name>
</gene>
<reference evidence="8 9" key="1">
    <citation type="submission" date="2020-08" db="EMBL/GenBank/DDBJ databases">
        <authorList>
            <person name="Liu C."/>
            <person name="Sun Q."/>
        </authorList>
    </citation>
    <scope>NUCLEOTIDE SEQUENCE [LARGE SCALE GENOMIC DNA]</scope>
    <source>
        <strain evidence="8 9">NSJ-29</strain>
    </source>
</reference>